<dbReference type="EMBL" id="JAZGQO010000014">
    <property type="protein sequence ID" value="KAK6171061.1"/>
    <property type="molecule type" value="Genomic_DNA"/>
</dbReference>
<evidence type="ECO:0000313" key="13">
    <source>
        <dbReference type="EMBL" id="KAK6171051.1"/>
    </source>
</evidence>
<evidence type="ECO:0000313" key="30">
    <source>
        <dbReference type="EMBL" id="KAK6171068.1"/>
    </source>
</evidence>
<evidence type="ECO:0000313" key="34">
    <source>
        <dbReference type="EMBL" id="KAK6171072.1"/>
    </source>
</evidence>
<dbReference type="EMBL" id="JAZGQO010000014">
    <property type="protein sequence ID" value="KAK6171074.1"/>
    <property type="molecule type" value="Genomic_DNA"/>
</dbReference>
<evidence type="ECO:0000313" key="12">
    <source>
        <dbReference type="EMBL" id="KAK6171050.1"/>
    </source>
</evidence>
<dbReference type="EMBL" id="JAZGQO010000014">
    <property type="protein sequence ID" value="KAK6171058.1"/>
    <property type="molecule type" value="Genomic_DNA"/>
</dbReference>
<dbReference type="EMBL" id="JAZGQO010000014">
    <property type="protein sequence ID" value="KAK6171059.1"/>
    <property type="molecule type" value="Genomic_DNA"/>
</dbReference>
<dbReference type="EMBL" id="JAZGQO010000014">
    <property type="protein sequence ID" value="KAK6171049.1"/>
    <property type="molecule type" value="Genomic_DNA"/>
</dbReference>
<evidence type="ECO:0000313" key="29">
    <source>
        <dbReference type="EMBL" id="KAK6171067.1"/>
    </source>
</evidence>
<evidence type="ECO:0000313" key="23">
    <source>
        <dbReference type="EMBL" id="KAK6171061.1"/>
    </source>
</evidence>
<dbReference type="EMBL" id="JAZGQO010000014">
    <property type="protein sequence ID" value="KAK6171077.1"/>
    <property type="molecule type" value="Genomic_DNA"/>
</dbReference>
<evidence type="ECO:0000313" key="28">
    <source>
        <dbReference type="EMBL" id="KAK6171066.1"/>
    </source>
</evidence>
<organism evidence="39 40">
    <name type="scientific">Patella caerulea</name>
    <name type="common">Rayed Mediterranean limpet</name>
    <dbReference type="NCBI Taxonomy" id="87958"/>
    <lineage>
        <taxon>Eukaryota</taxon>
        <taxon>Metazoa</taxon>
        <taxon>Spiralia</taxon>
        <taxon>Lophotrochozoa</taxon>
        <taxon>Mollusca</taxon>
        <taxon>Gastropoda</taxon>
        <taxon>Patellogastropoda</taxon>
        <taxon>Patelloidea</taxon>
        <taxon>Patellidae</taxon>
        <taxon>Patella</taxon>
    </lineage>
</organism>
<dbReference type="EMBL" id="JAZGQO010000014">
    <property type="protein sequence ID" value="KAK6171047.1"/>
    <property type="molecule type" value="Genomic_DNA"/>
</dbReference>
<evidence type="ECO:0000313" key="15">
    <source>
        <dbReference type="EMBL" id="KAK6171053.1"/>
    </source>
</evidence>
<dbReference type="EMBL" id="JAZGQO010000014">
    <property type="protein sequence ID" value="KAK6171038.1"/>
    <property type="molecule type" value="Genomic_DNA"/>
</dbReference>
<dbReference type="EMBL" id="JAZGQO010000014">
    <property type="protein sequence ID" value="KAK6171046.1"/>
    <property type="molecule type" value="Genomic_DNA"/>
</dbReference>
<dbReference type="EMBL" id="JAZGQO010000014">
    <property type="protein sequence ID" value="KAK6171057.1"/>
    <property type="molecule type" value="Genomic_DNA"/>
</dbReference>
<dbReference type="EMBL" id="JAZGQO010000014">
    <property type="protein sequence ID" value="KAK6171062.1"/>
    <property type="molecule type" value="Genomic_DNA"/>
</dbReference>
<dbReference type="EMBL" id="JAZGQO010000014">
    <property type="protein sequence ID" value="KAK6171044.1"/>
    <property type="molecule type" value="Genomic_DNA"/>
</dbReference>
<keyword evidence="40" id="KW-1185">Reference proteome</keyword>
<gene>
    <name evidence="2" type="ORF">SNE40_019298</name>
    <name evidence="3" type="ORF">SNE40_019300</name>
    <name evidence="4" type="ORF">SNE40_019302</name>
    <name evidence="5" type="ORF">SNE40_019303</name>
    <name evidence="6" type="ORF">SNE40_019304</name>
    <name evidence="7" type="ORF">SNE40_019305</name>
    <name evidence="8" type="ORF">SNE40_019306</name>
    <name evidence="9" type="ORF">SNE40_019307</name>
    <name evidence="10" type="ORF">SNE40_019308</name>
    <name evidence="11" type="ORF">SNE40_019309</name>
    <name evidence="12" type="ORF">SNE40_019310</name>
    <name evidence="13" type="ORF">SNE40_019311</name>
    <name evidence="14" type="ORF">SNE40_019312</name>
    <name evidence="15" type="ORF">SNE40_019313</name>
    <name evidence="16" type="ORF">SNE40_019314</name>
    <name evidence="17" type="ORF">SNE40_019315</name>
    <name evidence="18" type="ORF">SNE40_019316</name>
    <name evidence="19" type="ORF">SNE40_019317</name>
    <name evidence="20" type="ORF">SNE40_019318</name>
    <name evidence="21" type="ORF">SNE40_019319</name>
    <name evidence="22" type="ORF">SNE40_019320</name>
    <name evidence="23" type="ORF">SNE40_019321</name>
    <name evidence="24" type="ORF">SNE40_019322</name>
    <name evidence="25" type="ORF">SNE40_019323</name>
    <name evidence="26" type="ORF">SNE40_019324</name>
    <name evidence="27" type="ORF">SNE40_019325</name>
    <name evidence="28" type="ORF">SNE40_019326</name>
    <name evidence="29" type="ORF">SNE40_019327</name>
    <name evidence="30" type="ORF">SNE40_019328</name>
    <name evidence="31" type="ORF">SNE40_019329</name>
    <name evidence="32" type="ORF">SNE40_019330</name>
    <name evidence="33" type="ORF">SNE40_019331</name>
    <name evidence="34" type="ORF">SNE40_019332</name>
    <name evidence="35" type="ORF">SNE40_019333</name>
    <name evidence="36" type="ORF">SNE40_019334</name>
    <name evidence="37" type="ORF">SNE40_019335</name>
    <name evidence="38" type="ORF">SNE40_019336</name>
    <name evidence="39" type="ORF">SNE40_019337</name>
</gene>
<sequence length="129" mass="14620">MDSLTAAIKLRSLLKMHDHSVQQLQHLDEIIQSLDFKISSRSEEGYISGGYQLILRKGVVQGIRETFDMYRRVKWEQIQDCVNGIISDLQGEINSPPSNTNQDSFSEATGSESSFDSFSMEFCELHRGS</sequence>
<evidence type="ECO:0000313" key="39">
    <source>
        <dbReference type="EMBL" id="KAK6171077.1"/>
    </source>
</evidence>
<evidence type="ECO:0000313" key="40">
    <source>
        <dbReference type="Proteomes" id="UP001347796"/>
    </source>
</evidence>
<protein>
    <submittedName>
        <fullName evidence="39">Uncharacterized protein</fullName>
    </submittedName>
</protein>
<evidence type="ECO:0000313" key="21">
    <source>
        <dbReference type="EMBL" id="KAK6171059.1"/>
    </source>
</evidence>
<dbReference type="EMBL" id="JAZGQO010000014">
    <property type="protein sequence ID" value="KAK6171052.1"/>
    <property type="molecule type" value="Genomic_DNA"/>
</dbReference>
<dbReference type="EMBL" id="JAZGQO010000014">
    <property type="protein sequence ID" value="KAK6171053.1"/>
    <property type="molecule type" value="Genomic_DNA"/>
</dbReference>
<evidence type="ECO:0000313" key="32">
    <source>
        <dbReference type="EMBL" id="KAK6171070.1"/>
    </source>
</evidence>
<dbReference type="EMBL" id="JAZGQO010000014">
    <property type="protein sequence ID" value="KAK6171068.1"/>
    <property type="molecule type" value="Genomic_DNA"/>
</dbReference>
<evidence type="ECO:0000313" key="11">
    <source>
        <dbReference type="EMBL" id="KAK6171049.1"/>
    </source>
</evidence>
<evidence type="ECO:0000313" key="20">
    <source>
        <dbReference type="EMBL" id="KAK6171058.1"/>
    </source>
</evidence>
<dbReference type="EMBL" id="JAZGQO010000014">
    <property type="protein sequence ID" value="KAK6171060.1"/>
    <property type="molecule type" value="Genomic_DNA"/>
</dbReference>
<dbReference type="EMBL" id="JAZGQO010000014">
    <property type="protein sequence ID" value="KAK6171048.1"/>
    <property type="molecule type" value="Genomic_DNA"/>
</dbReference>
<evidence type="ECO:0000313" key="33">
    <source>
        <dbReference type="EMBL" id="KAK6171071.1"/>
    </source>
</evidence>
<feature type="region of interest" description="Disordered" evidence="1">
    <location>
        <begin position="92"/>
        <end position="113"/>
    </location>
</feature>
<dbReference type="EMBL" id="JAZGQO010000014">
    <property type="protein sequence ID" value="KAK6171063.1"/>
    <property type="molecule type" value="Genomic_DNA"/>
</dbReference>
<evidence type="ECO:0000313" key="24">
    <source>
        <dbReference type="EMBL" id="KAK6171062.1"/>
    </source>
</evidence>
<evidence type="ECO:0000313" key="6">
    <source>
        <dbReference type="EMBL" id="KAK6171044.1"/>
    </source>
</evidence>
<dbReference type="EMBL" id="JAZGQO010000014">
    <property type="protein sequence ID" value="KAK6171056.1"/>
    <property type="molecule type" value="Genomic_DNA"/>
</dbReference>
<evidence type="ECO:0000313" key="4">
    <source>
        <dbReference type="EMBL" id="KAK6171042.1"/>
    </source>
</evidence>
<evidence type="ECO:0000313" key="16">
    <source>
        <dbReference type="EMBL" id="KAK6171054.1"/>
    </source>
</evidence>
<evidence type="ECO:0000313" key="9">
    <source>
        <dbReference type="EMBL" id="KAK6171047.1"/>
    </source>
</evidence>
<dbReference type="EMBL" id="JAZGQO010000014">
    <property type="protein sequence ID" value="KAK6171064.1"/>
    <property type="molecule type" value="Genomic_DNA"/>
</dbReference>
<comment type="caution">
    <text evidence="39">The sequence shown here is derived from an EMBL/GenBank/DDBJ whole genome shotgun (WGS) entry which is preliminary data.</text>
</comment>
<evidence type="ECO:0000313" key="2">
    <source>
        <dbReference type="EMBL" id="KAK6171038.1"/>
    </source>
</evidence>
<proteinExistence type="predicted"/>
<dbReference type="EMBL" id="JAZGQO010000014">
    <property type="protein sequence ID" value="KAK6171073.1"/>
    <property type="molecule type" value="Genomic_DNA"/>
</dbReference>
<evidence type="ECO:0000313" key="36">
    <source>
        <dbReference type="EMBL" id="KAK6171074.1"/>
    </source>
</evidence>
<evidence type="ECO:0000313" key="10">
    <source>
        <dbReference type="EMBL" id="KAK6171048.1"/>
    </source>
</evidence>
<evidence type="ECO:0000313" key="25">
    <source>
        <dbReference type="EMBL" id="KAK6171063.1"/>
    </source>
</evidence>
<dbReference type="EMBL" id="JAZGQO010000014">
    <property type="protein sequence ID" value="KAK6171071.1"/>
    <property type="molecule type" value="Genomic_DNA"/>
</dbReference>
<evidence type="ECO:0000313" key="26">
    <source>
        <dbReference type="EMBL" id="KAK6171064.1"/>
    </source>
</evidence>
<evidence type="ECO:0000313" key="3">
    <source>
        <dbReference type="EMBL" id="KAK6171040.1"/>
    </source>
</evidence>
<evidence type="ECO:0000313" key="19">
    <source>
        <dbReference type="EMBL" id="KAK6171057.1"/>
    </source>
</evidence>
<dbReference type="EMBL" id="JAZGQO010000014">
    <property type="protein sequence ID" value="KAK6171045.1"/>
    <property type="molecule type" value="Genomic_DNA"/>
</dbReference>
<dbReference type="EMBL" id="JAZGQO010000014">
    <property type="protein sequence ID" value="KAK6171066.1"/>
    <property type="molecule type" value="Genomic_DNA"/>
</dbReference>
<dbReference type="EMBL" id="JAZGQO010000014">
    <property type="protein sequence ID" value="KAK6171054.1"/>
    <property type="molecule type" value="Genomic_DNA"/>
</dbReference>
<evidence type="ECO:0000313" key="22">
    <source>
        <dbReference type="EMBL" id="KAK6171060.1"/>
    </source>
</evidence>
<dbReference type="EMBL" id="JAZGQO010000014">
    <property type="protein sequence ID" value="KAK6171075.1"/>
    <property type="molecule type" value="Genomic_DNA"/>
</dbReference>
<evidence type="ECO:0000313" key="5">
    <source>
        <dbReference type="EMBL" id="KAK6171043.1"/>
    </source>
</evidence>
<name>A0AAN8J6D4_PATCE</name>
<evidence type="ECO:0000313" key="14">
    <source>
        <dbReference type="EMBL" id="KAK6171052.1"/>
    </source>
</evidence>
<dbReference type="EMBL" id="JAZGQO010000014">
    <property type="protein sequence ID" value="KAK6171055.1"/>
    <property type="molecule type" value="Genomic_DNA"/>
</dbReference>
<dbReference type="EMBL" id="JAZGQO010000014">
    <property type="protein sequence ID" value="KAK6171042.1"/>
    <property type="molecule type" value="Genomic_DNA"/>
</dbReference>
<dbReference type="EMBL" id="JAZGQO010000014">
    <property type="protein sequence ID" value="KAK6171069.1"/>
    <property type="molecule type" value="Genomic_DNA"/>
</dbReference>
<dbReference type="EMBL" id="JAZGQO010000014">
    <property type="protein sequence ID" value="KAK6171065.1"/>
    <property type="molecule type" value="Genomic_DNA"/>
</dbReference>
<evidence type="ECO:0000256" key="1">
    <source>
        <dbReference type="SAM" id="MobiDB-lite"/>
    </source>
</evidence>
<dbReference type="EMBL" id="JAZGQO010000014">
    <property type="protein sequence ID" value="KAK6171040.1"/>
    <property type="molecule type" value="Genomic_DNA"/>
</dbReference>
<evidence type="ECO:0000313" key="27">
    <source>
        <dbReference type="EMBL" id="KAK6171065.1"/>
    </source>
</evidence>
<feature type="compositionally biased region" description="Polar residues" evidence="1">
    <location>
        <begin position="92"/>
        <end position="110"/>
    </location>
</feature>
<dbReference type="EMBL" id="JAZGQO010000014">
    <property type="protein sequence ID" value="KAK6171051.1"/>
    <property type="molecule type" value="Genomic_DNA"/>
</dbReference>
<evidence type="ECO:0000313" key="17">
    <source>
        <dbReference type="EMBL" id="KAK6171055.1"/>
    </source>
</evidence>
<evidence type="ECO:0000313" key="31">
    <source>
        <dbReference type="EMBL" id="KAK6171069.1"/>
    </source>
</evidence>
<dbReference type="EMBL" id="JAZGQO010000014">
    <property type="protein sequence ID" value="KAK6171043.1"/>
    <property type="molecule type" value="Genomic_DNA"/>
</dbReference>
<evidence type="ECO:0000313" key="7">
    <source>
        <dbReference type="EMBL" id="KAK6171045.1"/>
    </source>
</evidence>
<evidence type="ECO:0000313" key="18">
    <source>
        <dbReference type="EMBL" id="KAK6171056.1"/>
    </source>
</evidence>
<dbReference type="EMBL" id="JAZGQO010000014">
    <property type="protein sequence ID" value="KAK6171072.1"/>
    <property type="molecule type" value="Genomic_DNA"/>
</dbReference>
<evidence type="ECO:0000313" key="38">
    <source>
        <dbReference type="EMBL" id="KAK6171076.1"/>
    </source>
</evidence>
<dbReference type="Proteomes" id="UP001347796">
    <property type="component" value="Unassembled WGS sequence"/>
</dbReference>
<dbReference type="EMBL" id="JAZGQO010000014">
    <property type="protein sequence ID" value="KAK6171076.1"/>
    <property type="molecule type" value="Genomic_DNA"/>
</dbReference>
<evidence type="ECO:0000313" key="8">
    <source>
        <dbReference type="EMBL" id="KAK6171046.1"/>
    </source>
</evidence>
<accession>A0AAN8J6D4</accession>
<dbReference type="EMBL" id="JAZGQO010000014">
    <property type="protein sequence ID" value="KAK6171067.1"/>
    <property type="molecule type" value="Genomic_DNA"/>
</dbReference>
<dbReference type="AlphaFoldDB" id="A0AAN8J6D4"/>
<evidence type="ECO:0000313" key="37">
    <source>
        <dbReference type="EMBL" id="KAK6171075.1"/>
    </source>
</evidence>
<dbReference type="EMBL" id="JAZGQO010000014">
    <property type="protein sequence ID" value="KAK6171070.1"/>
    <property type="molecule type" value="Genomic_DNA"/>
</dbReference>
<evidence type="ECO:0000313" key="35">
    <source>
        <dbReference type="EMBL" id="KAK6171073.1"/>
    </source>
</evidence>
<dbReference type="EMBL" id="JAZGQO010000014">
    <property type="protein sequence ID" value="KAK6171050.1"/>
    <property type="molecule type" value="Genomic_DNA"/>
</dbReference>
<reference evidence="39 40" key="1">
    <citation type="submission" date="2024-01" db="EMBL/GenBank/DDBJ databases">
        <title>The genome of the rayed Mediterranean limpet Patella caerulea (Linnaeus, 1758).</title>
        <authorList>
            <person name="Anh-Thu Weber A."/>
            <person name="Halstead-Nussloch G."/>
        </authorList>
    </citation>
    <scope>NUCLEOTIDE SEQUENCE [LARGE SCALE GENOMIC DNA]</scope>
    <source>
        <strain evidence="39">AATW-2023a</strain>
        <tissue evidence="39">Whole specimen</tissue>
    </source>
</reference>